<dbReference type="Proteomes" id="UP001165960">
    <property type="component" value="Unassembled WGS sequence"/>
</dbReference>
<sequence>MILPVLKFVVFSLALFLLLLWLTLPDLWSKITSSAQLVGDHPSSLLNFPSGLLLSGEAVVKSLTCDDLDLNIVDYILPSTKGDKTSVPPPFSPNESASVPPEVLEIPPPVVSCAPWVITGLVLMGLNSYFHQLSPVSSFWSPLRATIPVLHWAASWWFLSPGWEPNLVCLAPLSYSCSLRHSILNGGSPWFKGGLSCTKWYWAPTTAVPSYHFSDWSRST</sequence>
<organism evidence="1 2">
    <name type="scientific">Entomophthora muscae</name>
    <dbReference type="NCBI Taxonomy" id="34485"/>
    <lineage>
        <taxon>Eukaryota</taxon>
        <taxon>Fungi</taxon>
        <taxon>Fungi incertae sedis</taxon>
        <taxon>Zoopagomycota</taxon>
        <taxon>Entomophthoromycotina</taxon>
        <taxon>Entomophthoromycetes</taxon>
        <taxon>Entomophthorales</taxon>
        <taxon>Entomophthoraceae</taxon>
        <taxon>Entomophthora</taxon>
    </lineage>
</organism>
<protein>
    <submittedName>
        <fullName evidence="1">Uncharacterized protein</fullName>
    </submittedName>
</protein>
<dbReference type="EMBL" id="QTSX02001195">
    <property type="protein sequence ID" value="KAJ9083063.1"/>
    <property type="molecule type" value="Genomic_DNA"/>
</dbReference>
<gene>
    <name evidence="1" type="ORF">DSO57_1038424</name>
</gene>
<keyword evidence="2" id="KW-1185">Reference proteome</keyword>
<proteinExistence type="predicted"/>
<evidence type="ECO:0000313" key="2">
    <source>
        <dbReference type="Proteomes" id="UP001165960"/>
    </source>
</evidence>
<name>A0ACC2U7Q6_9FUNG</name>
<reference evidence="1" key="1">
    <citation type="submission" date="2022-04" db="EMBL/GenBank/DDBJ databases">
        <title>Genome of the entomopathogenic fungus Entomophthora muscae.</title>
        <authorList>
            <person name="Elya C."/>
            <person name="Lovett B.R."/>
            <person name="Lee E."/>
            <person name="Macias A.M."/>
            <person name="Hajek A.E."/>
            <person name="De Bivort B.L."/>
            <person name="Kasson M.T."/>
            <person name="De Fine Licht H.H."/>
            <person name="Stajich J.E."/>
        </authorList>
    </citation>
    <scope>NUCLEOTIDE SEQUENCE</scope>
    <source>
        <strain evidence="1">Berkeley</strain>
    </source>
</reference>
<comment type="caution">
    <text evidence="1">The sequence shown here is derived from an EMBL/GenBank/DDBJ whole genome shotgun (WGS) entry which is preliminary data.</text>
</comment>
<evidence type="ECO:0000313" key="1">
    <source>
        <dbReference type="EMBL" id="KAJ9083063.1"/>
    </source>
</evidence>
<accession>A0ACC2U7Q6</accession>